<dbReference type="Gene3D" id="3.30.60.90">
    <property type="match status" value="1"/>
</dbReference>
<evidence type="ECO:0000256" key="2">
    <source>
        <dbReference type="ARBA" id="ARBA00022737"/>
    </source>
</evidence>
<dbReference type="Pfam" id="PF13976">
    <property type="entry name" value="gag_pre-integrs"/>
    <property type="match status" value="1"/>
</dbReference>
<organism evidence="7 8">
    <name type="scientific">Taxus chinensis</name>
    <name type="common">Chinese yew</name>
    <name type="synonym">Taxus wallichiana var. chinensis</name>
    <dbReference type="NCBI Taxonomy" id="29808"/>
    <lineage>
        <taxon>Eukaryota</taxon>
        <taxon>Viridiplantae</taxon>
        <taxon>Streptophyta</taxon>
        <taxon>Embryophyta</taxon>
        <taxon>Tracheophyta</taxon>
        <taxon>Spermatophyta</taxon>
        <taxon>Pinopsida</taxon>
        <taxon>Pinidae</taxon>
        <taxon>Conifers II</taxon>
        <taxon>Cupressales</taxon>
        <taxon>Taxaceae</taxon>
        <taxon>Taxus</taxon>
    </lineage>
</organism>
<sequence>GESVIAQAFLKGRLFALDAVTSSSIALSASTAESTALWHFRYGHLSAWILHQLSVKEMRRMACSPSQANGDGNMYSSRHEHSLCSYKGLGPYECSGCKEYGANLGYKCRLCPDFILHEACAAIPDEYVHLLFTQLPLQFCSQTRLRHHCDGCGE</sequence>
<comment type="caution">
    <text evidence="7">The sequence shown here is derived from an EMBL/GenBank/DDBJ whole genome shotgun (WGS) entry which is preliminary data.</text>
</comment>
<dbReference type="AlphaFoldDB" id="A0AA38GVS7"/>
<gene>
    <name evidence="7" type="ORF">KI387_000850</name>
</gene>
<dbReference type="PANTHER" id="PTHR46477">
    <property type="entry name" value="CYSTEINE/HISTIDINE-RICH C1 DOMAIN FAMILY PROTEIN"/>
    <property type="match status" value="1"/>
</dbReference>
<dbReference type="InterPro" id="IPR046349">
    <property type="entry name" value="C1-like_sf"/>
</dbReference>
<keyword evidence="4" id="KW-0862">Zinc</keyword>
<feature type="domain" description="DC1" evidence="5">
    <location>
        <begin position="78"/>
        <end position="121"/>
    </location>
</feature>
<feature type="domain" description="GAG-pre-integrase" evidence="6">
    <location>
        <begin position="13"/>
        <end position="58"/>
    </location>
</feature>
<evidence type="ECO:0000256" key="1">
    <source>
        <dbReference type="ARBA" id="ARBA00022723"/>
    </source>
</evidence>
<keyword evidence="2" id="KW-0677">Repeat</keyword>
<evidence type="ECO:0000313" key="8">
    <source>
        <dbReference type="Proteomes" id="UP000824469"/>
    </source>
</evidence>
<dbReference type="PANTHER" id="PTHR46477:SF7">
    <property type="entry name" value="CYSTEINE_HISTIDINE-RICH C1 DOMAIN PROTEIN"/>
    <property type="match status" value="1"/>
</dbReference>
<dbReference type="SUPFAM" id="SSF57889">
    <property type="entry name" value="Cysteine-rich domain"/>
    <property type="match status" value="1"/>
</dbReference>
<evidence type="ECO:0000256" key="4">
    <source>
        <dbReference type="ARBA" id="ARBA00022833"/>
    </source>
</evidence>
<name>A0AA38GVS7_TAXCH</name>
<evidence type="ECO:0008006" key="9">
    <source>
        <dbReference type="Google" id="ProtNLM"/>
    </source>
</evidence>
<dbReference type="InterPro" id="IPR004146">
    <property type="entry name" value="DC1"/>
</dbReference>
<dbReference type="GO" id="GO:0008270">
    <property type="term" value="F:zinc ion binding"/>
    <property type="evidence" value="ECO:0007669"/>
    <property type="project" value="UniProtKB-KW"/>
</dbReference>
<reference evidence="7 8" key="1">
    <citation type="journal article" date="2021" name="Nat. Plants">
        <title>The Taxus genome provides insights into paclitaxel biosynthesis.</title>
        <authorList>
            <person name="Xiong X."/>
            <person name="Gou J."/>
            <person name="Liao Q."/>
            <person name="Li Y."/>
            <person name="Zhou Q."/>
            <person name="Bi G."/>
            <person name="Li C."/>
            <person name="Du R."/>
            <person name="Wang X."/>
            <person name="Sun T."/>
            <person name="Guo L."/>
            <person name="Liang H."/>
            <person name="Lu P."/>
            <person name="Wu Y."/>
            <person name="Zhang Z."/>
            <person name="Ro D.K."/>
            <person name="Shang Y."/>
            <person name="Huang S."/>
            <person name="Yan J."/>
        </authorList>
    </citation>
    <scope>NUCLEOTIDE SEQUENCE [LARGE SCALE GENOMIC DNA]</scope>
    <source>
        <strain evidence="7">Ta-2019</strain>
    </source>
</reference>
<evidence type="ECO:0000259" key="6">
    <source>
        <dbReference type="Pfam" id="PF13976"/>
    </source>
</evidence>
<accession>A0AA38GVS7</accession>
<dbReference type="InterPro" id="IPR043145">
    <property type="entry name" value="Znf_ZZ_sf"/>
</dbReference>
<keyword evidence="8" id="KW-1185">Reference proteome</keyword>
<dbReference type="InterPro" id="IPR025724">
    <property type="entry name" value="GAG-pre-integrase_dom"/>
</dbReference>
<evidence type="ECO:0000256" key="3">
    <source>
        <dbReference type="ARBA" id="ARBA00022771"/>
    </source>
</evidence>
<dbReference type="Pfam" id="PF03107">
    <property type="entry name" value="C1_2"/>
    <property type="match status" value="1"/>
</dbReference>
<evidence type="ECO:0000313" key="7">
    <source>
        <dbReference type="EMBL" id="KAH9328742.1"/>
    </source>
</evidence>
<evidence type="ECO:0000259" key="5">
    <source>
        <dbReference type="Pfam" id="PF03107"/>
    </source>
</evidence>
<keyword evidence="1" id="KW-0479">Metal-binding</keyword>
<proteinExistence type="predicted"/>
<keyword evidence="3" id="KW-0863">Zinc-finger</keyword>
<protein>
    <recommendedName>
        <fullName evidence="9">DC1 domain-containing protein</fullName>
    </recommendedName>
</protein>
<dbReference type="Proteomes" id="UP000824469">
    <property type="component" value="Unassembled WGS sequence"/>
</dbReference>
<feature type="non-terminal residue" evidence="7">
    <location>
        <position position="154"/>
    </location>
</feature>
<dbReference type="EMBL" id="JAHRHJ020000001">
    <property type="protein sequence ID" value="KAH9328742.1"/>
    <property type="molecule type" value="Genomic_DNA"/>
</dbReference>
<feature type="non-terminal residue" evidence="7">
    <location>
        <position position="1"/>
    </location>
</feature>